<evidence type="ECO:0008006" key="3">
    <source>
        <dbReference type="Google" id="ProtNLM"/>
    </source>
</evidence>
<evidence type="ECO:0000313" key="2">
    <source>
        <dbReference type="Proteomes" id="UP000265768"/>
    </source>
</evidence>
<dbReference type="EMBL" id="QZEY01000014">
    <property type="protein sequence ID" value="RJL24807.1"/>
    <property type="molecule type" value="Genomic_DNA"/>
</dbReference>
<accession>A0A3A4ADH9</accession>
<name>A0A3A4ADH9_9ACTN</name>
<dbReference type="Gene3D" id="1.10.1780.10">
    <property type="entry name" value="Clp, N-terminal domain"/>
    <property type="match status" value="1"/>
</dbReference>
<comment type="caution">
    <text evidence="1">The sequence shown here is derived from an EMBL/GenBank/DDBJ whole genome shotgun (WGS) entry which is preliminary data.</text>
</comment>
<dbReference type="AlphaFoldDB" id="A0A3A4ADH9"/>
<dbReference type="Proteomes" id="UP000265768">
    <property type="component" value="Unassembled WGS sequence"/>
</dbReference>
<keyword evidence="2" id="KW-1185">Reference proteome</keyword>
<evidence type="ECO:0000313" key="1">
    <source>
        <dbReference type="EMBL" id="RJL24807.1"/>
    </source>
</evidence>
<organism evidence="1 2">
    <name type="scientific">Bailinhaonella thermotolerans</name>
    <dbReference type="NCBI Taxonomy" id="1070861"/>
    <lineage>
        <taxon>Bacteria</taxon>
        <taxon>Bacillati</taxon>
        <taxon>Actinomycetota</taxon>
        <taxon>Actinomycetes</taxon>
        <taxon>Streptosporangiales</taxon>
        <taxon>Streptosporangiaceae</taxon>
        <taxon>Bailinhaonella</taxon>
    </lineage>
</organism>
<gene>
    <name evidence="1" type="ORF">D5H75_28930</name>
</gene>
<reference evidence="1 2" key="1">
    <citation type="submission" date="2018-09" db="EMBL/GenBank/DDBJ databases">
        <title>YIM 75507 draft genome.</title>
        <authorList>
            <person name="Tang S."/>
            <person name="Feng Y."/>
        </authorList>
    </citation>
    <scope>NUCLEOTIDE SEQUENCE [LARGE SCALE GENOMIC DNA]</scope>
    <source>
        <strain evidence="1 2">YIM 75507</strain>
    </source>
</reference>
<sequence length="179" mass="19270">MFARFTDAARETVAHAARLAAGARPPAPRLTTGHLLLALAETRDETVPASLALDPAALRRRLGAGPGDRDLLATLGIDLDEVRRRAGASASLWRMTRSPFRPLRVEVAGPGVLVPLAGGARKVIEVAQHHARRRGALVEQSDLLRGLLADARDESLTHLRAEGVNPARLWRHLNDPHAA</sequence>
<dbReference type="SUPFAM" id="SSF81923">
    <property type="entry name" value="Double Clp-N motif"/>
    <property type="match status" value="1"/>
</dbReference>
<protein>
    <recommendedName>
        <fullName evidence="3">Clp R domain-containing protein</fullName>
    </recommendedName>
</protein>
<dbReference type="InterPro" id="IPR036628">
    <property type="entry name" value="Clp_N_dom_sf"/>
</dbReference>
<proteinExistence type="predicted"/>